<reference evidence="1 2" key="1">
    <citation type="submission" date="2020-08" db="EMBL/GenBank/DDBJ databases">
        <title>Novel species isolated from subtropical streams in China.</title>
        <authorList>
            <person name="Lu H."/>
        </authorList>
    </citation>
    <scope>NUCLEOTIDE SEQUENCE [LARGE SCALE GENOMIC DNA]</scope>
    <source>
        <strain evidence="1 2">LX15W</strain>
    </source>
</reference>
<evidence type="ECO:0000313" key="2">
    <source>
        <dbReference type="Proteomes" id="UP000624279"/>
    </source>
</evidence>
<dbReference type="Gene3D" id="1.25.40.10">
    <property type="entry name" value="Tetratricopeptide repeat domain"/>
    <property type="match status" value="1"/>
</dbReference>
<protein>
    <recommendedName>
        <fullName evidence="3">Sel1 repeat-containing protein</fullName>
    </recommendedName>
</protein>
<dbReference type="InterPro" id="IPR011990">
    <property type="entry name" value="TPR-like_helical_dom_sf"/>
</dbReference>
<dbReference type="PROSITE" id="PS51257">
    <property type="entry name" value="PROKAR_LIPOPROTEIN"/>
    <property type="match status" value="1"/>
</dbReference>
<gene>
    <name evidence="1" type="ORF">H8K55_18285</name>
</gene>
<comment type="caution">
    <text evidence="1">The sequence shown here is derived from an EMBL/GenBank/DDBJ whole genome shotgun (WGS) entry which is preliminary data.</text>
</comment>
<dbReference type="RefSeq" id="WP_186943506.1">
    <property type="nucleotide sequence ID" value="NZ_JACOGA010000019.1"/>
</dbReference>
<accession>A0ABR6YG33</accession>
<evidence type="ECO:0008006" key="3">
    <source>
        <dbReference type="Google" id="ProtNLM"/>
    </source>
</evidence>
<sequence>MKNAKLQISILILALSLIGGTGCVSYILKSSPSPEETNKRLASEKVAMQRKENEYYSDLILSAKTNPVSKTILSFAYLDPQGHFTRDLNTGLSYLKSAVDDQYPSAEYYYAKFLIYGSATPYKKFDLTEVEFQRSPEAGINLLIKSASKICLAKSLYSTQITEDARASDPNENPAAILSEIYSQGRVTKKDKTLAQLWYLRELIHCGKAYIVIKPSDPLRIVGHEELSQAETLAILLIHRKTEYRNTDSTQQRIAYFKTQLTPREIEQAYQIAETYKKLVHDSESTYPNPNTYAGIP</sequence>
<dbReference type="EMBL" id="JACOGA010000019">
    <property type="protein sequence ID" value="MBC3875544.1"/>
    <property type="molecule type" value="Genomic_DNA"/>
</dbReference>
<dbReference type="Proteomes" id="UP000624279">
    <property type="component" value="Unassembled WGS sequence"/>
</dbReference>
<organism evidence="1 2">
    <name type="scientific">Undibacterium flavidum</name>
    <dbReference type="NCBI Taxonomy" id="2762297"/>
    <lineage>
        <taxon>Bacteria</taxon>
        <taxon>Pseudomonadati</taxon>
        <taxon>Pseudomonadota</taxon>
        <taxon>Betaproteobacteria</taxon>
        <taxon>Burkholderiales</taxon>
        <taxon>Oxalobacteraceae</taxon>
        <taxon>Undibacterium</taxon>
    </lineage>
</organism>
<name>A0ABR6YG33_9BURK</name>
<keyword evidence="2" id="KW-1185">Reference proteome</keyword>
<evidence type="ECO:0000313" key="1">
    <source>
        <dbReference type="EMBL" id="MBC3875544.1"/>
    </source>
</evidence>
<proteinExistence type="predicted"/>